<protein>
    <submittedName>
        <fullName evidence="4">Single-stranded DNA-binding protein</fullName>
    </submittedName>
</protein>
<sequence>MSFRGQTTGAIANPVLRWTGQQRAVLELRIHSTASARNKDTGEWHDVGDQLWISASFWDQEAQKLADVLQQGDRVTVEGTLVIESYQRRDGTSGVSHSLRSPRFLGVIPSRRSEAAPPADEFGPITSDTQAPF</sequence>
<dbReference type="Gene3D" id="2.40.50.140">
    <property type="entry name" value="Nucleic acid-binding proteins"/>
    <property type="match status" value="1"/>
</dbReference>
<gene>
    <name evidence="4" type="ORF">SAC06_07280</name>
</gene>
<dbReference type="SUPFAM" id="SSF50249">
    <property type="entry name" value="Nucleic acid-binding proteins"/>
    <property type="match status" value="1"/>
</dbReference>
<feature type="region of interest" description="Disordered" evidence="3">
    <location>
        <begin position="111"/>
        <end position="133"/>
    </location>
</feature>
<name>A0AAU7V601_9ACTO</name>
<dbReference type="InterPro" id="IPR000424">
    <property type="entry name" value="Primosome_PriB/ssb"/>
</dbReference>
<dbReference type="GO" id="GO:0003697">
    <property type="term" value="F:single-stranded DNA binding"/>
    <property type="evidence" value="ECO:0007669"/>
    <property type="project" value="InterPro"/>
</dbReference>
<dbReference type="CDD" id="cd04496">
    <property type="entry name" value="SSB_OBF"/>
    <property type="match status" value="1"/>
</dbReference>
<dbReference type="InterPro" id="IPR012340">
    <property type="entry name" value="NA-bd_OB-fold"/>
</dbReference>
<dbReference type="Pfam" id="PF00436">
    <property type="entry name" value="SSB"/>
    <property type="match status" value="1"/>
</dbReference>
<organism evidence="4">
    <name type="scientific">Scrofimicrobium appendicitidis</name>
    <dbReference type="NCBI Taxonomy" id="3079930"/>
    <lineage>
        <taxon>Bacteria</taxon>
        <taxon>Bacillati</taxon>
        <taxon>Actinomycetota</taxon>
        <taxon>Actinomycetes</taxon>
        <taxon>Actinomycetales</taxon>
        <taxon>Actinomycetaceae</taxon>
        <taxon>Scrofimicrobium</taxon>
    </lineage>
</organism>
<dbReference type="RefSeq" id="WP_350257650.1">
    <property type="nucleotide sequence ID" value="NZ_CP138335.1"/>
</dbReference>
<evidence type="ECO:0000256" key="2">
    <source>
        <dbReference type="PROSITE-ProRule" id="PRU00252"/>
    </source>
</evidence>
<dbReference type="KEGG" id="sapp:SAC06_07280"/>
<reference evidence="4" key="1">
    <citation type="submission" date="2023-11" db="EMBL/GenBank/DDBJ databases">
        <title>Scrofimicrobium hongkongense sp. nov., isolated from a patient with peritonitis.</title>
        <authorList>
            <person name="Lao H.Y."/>
            <person name="Wong A.Y.P."/>
            <person name="Ng T.L."/>
            <person name="Wong R.Y.L."/>
            <person name="Yau M.C.Y."/>
            <person name="Lam J.Y.W."/>
            <person name="Siu G.K.H."/>
        </authorList>
    </citation>
    <scope>NUCLEOTIDE SEQUENCE</scope>
    <source>
        <strain evidence="4">R131</strain>
    </source>
</reference>
<dbReference type="PROSITE" id="PS50935">
    <property type="entry name" value="SSB"/>
    <property type="match status" value="1"/>
</dbReference>
<keyword evidence="1 2" id="KW-0238">DNA-binding</keyword>
<evidence type="ECO:0000256" key="3">
    <source>
        <dbReference type="SAM" id="MobiDB-lite"/>
    </source>
</evidence>
<dbReference type="AlphaFoldDB" id="A0AAU7V601"/>
<evidence type="ECO:0000313" key="4">
    <source>
        <dbReference type="EMBL" id="XBW07444.1"/>
    </source>
</evidence>
<dbReference type="EMBL" id="CP138335">
    <property type="protein sequence ID" value="XBW07444.1"/>
    <property type="molecule type" value="Genomic_DNA"/>
</dbReference>
<proteinExistence type="predicted"/>
<evidence type="ECO:0000256" key="1">
    <source>
        <dbReference type="ARBA" id="ARBA00023125"/>
    </source>
</evidence>
<accession>A0AAU7V601</accession>